<proteinExistence type="predicted"/>
<evidence type="ECO:0008006" key="4">
    <source>
        <dbReference type="Google" id="ProtNLM"/>
    </source>
</evidence>
<feature type="region of interest" description="Disordered" evidence="1">
    <location>
        <begin position="255"/>
        <end position="283"/>
    </location>
</feature>
<evidence type="ECO:0000313" key="2">
    <source>
        <dbReference type="EMBL" id="MFC3898143.1"/>
    </source>
</evidence>
<dbReference type="SUPFAM" id="SSF55874">
    <property type="entry name" value="ATPase domain of HSP90 chaperone/DNA topoisomerase II/histidine kinase"/>
    <property type="match status" value="1"/>
</dbReference>
<dbReference type="Proteomes" id="UP001595690">
    <property type="component" value="Unassembled WGS sequence"/>
</dbReference>
<name>A0ABV8C8W8_9PSEU</name>
<protein>
    <recommendedName>
        <fullName evidence="4">Histidine kinase-like ATPase domain-containing protein</fullName>
    </recommendedName>
</protein>
<reference evidence="3" key="1">
    <citation type="journal article" date="2019" name="Int. J. Syst. Evol. Microbiol.">
        <title>The Global Catalogue of Microorganisms (GCM) 10K type strain sequencing project: providing services to taxonomists for standard genome sequencing and annotation.</title>
        <authorList>
            <consortium name="The Broad Institute Genomics Platform"/>
            <consortium name="The Broad Institute Genome Sequencing Center for Infectious Disease"/>
            <person name="Wu L."/>
            <person name="Ma J."/>
        </authorList>
    </citation>
    <scope>NUCLEOTIDE SEQUENCE [LARGE SCALE GENOMIC DNA]</scope>
    <source>
        <strain evidence="3">CGMCC 4.7405</strain>
    </source>
</reference>
<dbReference type="InterPro" id="IPR036890">
    <property type="entry name" value="HATPase_C_sf"/>
</dbReference>
<gene>
    <name evidence="2" type="ORF">ACFOWZ_42305</name>
</gene>
<sequence>MELNLIGDKPLATAAMLNLVGPEVLVIDAREIGFVCPLDLAGVLAIAHWASAVAIPVIFRLPREPNTASYFQRMDVLRRMPLHTQIVGRIAPEKRVDLPHRLLEVSPLTRATVDDLAEKVGYLITAFYPPDVGPALTKACNELLDNAVEHGESDEGAFIAAQTYTGATTKQPRLELAVCDNGIGVLQHLRQNPAHQHLNSDVYALEEALKDGVTGTSDTRGHGLGDLIDGGGKYGTIRFHIRSGTGEITVTAGDQPRTVSRRPRPDQTRGTWAWLSHELPQHP</sequence>
<comment type="caution">
    <text evidence="2">The sequence shown here is derived from an EMBL/GenBank/DDBJ whole genome shotgun (WGS) entry which is preliminary data.</text>
</comment>
<evidence type="ECO:0000313" key="3">
    <source>
        <dbReference type="Proteomes" id="UP001595690"/>
    </source>
</evidence>
<keyword evidence="3" id="KW-1185">Reference proteome</keyword>
<dbReference type="Gene3D" id="3.30.565.10">
    <property type="entry name" value="Histidine kinase-like ATPase, C-terminal domain"/>
    <property type="match status" value="1"/>
</dbReference>
<organism evidence="2 3">
    <name type="scientific">Lentzea rhizosphaerae</name>
    <dbReference type="NCBI Taxonomy" id="2041025"/>
    <lineage>
        <taxon>Bacteria</taxon>
        <taxon>Bacillati</taxon>
        <taxon>Actinomycetota</taxon>
        <taxon>Actinomycetes</taxon>
        <taxon>Pseudonocardiales</taxon>
        <taxon>Pseudonocardiaceae</taxon>
        <taxon>Lentzea</taxon>
    </lineage>
</organism>
<evidence type="ECO:0000256" key="1">
    <source>
        <dbReference type="SAM" id="MobiDB-lite"/>
    </source>
</evidence>
<accession>A0ABV8C8W8</accession>
<dbReference type="EMBL" id="JBHRZI010000046">
    <property type="protein sequence ID" value="MFC3898143.1"/>
    <property type="molecule type" value="Genomic_DNA"/>
</dbReference>
<dbReference type="RefSeq" id="WP_382379624.1">
    <property type="nucleotide sequence ID" value="NZ_JBHRZI010000046.1"/>
</dbReference>